<reference evidence="2" key="1">
    <citation type="submission" date="2021-02" db="EMBL/GenBank/DDBJ databases">
        <title>Psilocybe cubensis genome.</title>
        <authorList>
            <person name="Mckernan K.J."/>
            <person name="Crawford S."/>
            <person name="Trippe A."/>
            <person name="Kane L.T."/>
            <person name="Mclaughlin S."/>
        </authorList>
    </citation>
    <scope>NUCLEOTIDE SEQUENCE [LARGE SCALE GENOMIC DNA]</scope>
    <source>
        <strain evidence="2">MGC-MH-2018</strain>
    </source>
</reference>
<feature type="signal peptide" evidence="1">
    <location>
        <begin position="1"/>
        <end position="18"/>
    </location>
</feature>
<dbReference type="PANTHER" id="PTHR11362">
    <property type="entry name" value="PHOSPHATIDYLETHANOLAMINE-BINDING PROTEIN"/>
    <property type="match status" value="1"/>
</dbReference>
<proteinExistence type="predicted"/>
<dbReference type="CDD" id="cd00866">
    <property type="entry name" value="PEBP_euk"/>
    <property type="match status" value="1"/>
</dbReference>
<feature type="chain" id="PRO_5034271392" description="PEBP-like protein" evidence="1">
    <location>
        <begin position="19"/>
        <end position="217"/>
    </location>
</feature>
<evidence type="ECO:0000256" key="1">
    <source>
        <dbReference type="SAM" id="SignalP"/>
    </source>
</evidence>
<accession>A0A8H7XWB6</accession>
<dbReference type="EMBL" id="JAFIQS010000008">
    <property type="protein sequence ID" value="KAG5166694.1"/>
    <property type="molecule type" value="Genomic_DNA"/>
</dbReference>
<comment type="caution">
    <text evidence="2">The sequence shown here is derived from an EMBL/GenBank/DDBJ whole genome shotgun (WGS) entry which is preliminary data.</text>
</comment>
<dbReference type="InterPro" id="IPR035810">
    <property type="entry name" value="PEBP_euk"/>
</dbReference>
<dbReference type="OrthoDB" id="2506647at2759"/>
<keyword evidence="1" id="KW-0732">Signal</keyword>
<dbReference type="SUPFAM" id="SSF49777">
    <property type="entry name" value="PEBP-like"/>
    <property type="match status" value="1"/>
</dbReference>
<dbReference type="Gene3D" id="3.90.280.10">
    <property type="entry name" value="PEBP-like"/>
    <property type="match status" value="1"/>
</dbReference>
<name>A0A8H7XWB6_PSICU</name>
<dbReference type="PANTHER" id="PTHR11362:SF82">
    <property type="entry name" value="PHOSPHATIDYLETHANOLAMINE-BINDING PROTEIN 4"/>
    <property type="match status" value="1"/>
</dbReference>
<evidence type="ECO:0000313" key="2">
    <source>
        <dbReference type="EMBL" id="KAG5166694.1"/>
    </source>
</evidence>
<protein>
    <recommendedName>
        <fullName evidence="3">PEBP-like protein</fullName>
    </recommendedName>
</protein>
<dbReference type="InterPro" id="IPR008914">
    <property type="entry name" value="PEBP"/>
</dbReference>
<gene>
    <name evidence="2" type="ORF">JR316_008784</name>
</gene>
<evidence type="ECO:0008006" key="3">
    <source>
        <dbReference type="Google" id="ProtNLM"/>
    </source>
</evidence>
<dbReference type="InterPro" id="IPR036610">
    <property type="entry name" value="PEBP-like_sf"/>
</dbReference>
<sequence length="217" mass="23858">MLLQSAFFAFTLASSVFAQDFSLATVKKAFEKDLVTGNLSMPFHPRVLLEVTFPQTTGWSVTVQAGIHLSRNETAGPPVFRVIGPAGRGPFVVATVDLDAPTPQTRNLSQIRHFLGGNFFIKHSRDHFQKDHLLLTNTTPALSEFQRPTPPANSDPHRYVFLLFKQSKAFKTQTLVTPETSIISFNISTFADAVGLGRPLGGTFMFVAPDPTDPIIE</sequence>
<organism evidence="2">
    <name type="scientific">Psilocybe cubensis</name>
    <name type="common">Psychedelic mushroom</name>
    <name type="synonym">Stropharia cubensis</name>
    <dbReference type="NCBI Taxonomy" id="181762"/>
    <lineage>
        <taxon>Eukaryota</taxon>
        <taxon>Fungi</taxon>
        <taxon>Dikarya</taxon>
        <taxon>Basidiomycota</taxon>
        <taxon>Agaricomycotina</taxon>
        <taxon>Agaricomycetes</taxon>
        <taxon>Agaricomycetidae</taxon>
        <taxon>Agaricales</taxon>
        <taxon>Agaricineae</taxon>
        <taxon>Strophariaceae</taxon>
        <taxon>Psilocybe</taxon>
    </lineage>
</organism>
<dbReference type="Pfam" id="PF01161">
    <property type="entry name" value="PBP"/>
    <property type="match status" value="1"/>
</dbReference>
<dbReference type="AlphaFoldDB" id="A0A8H7XWB6"/>